<name>A0A7C2YTL8_9CREN</name>
<organism evidence="9">
    <name type="scientific">Fervidicoccus fontis</name>
    <dbReference type="NCBI Taxonomy" id="683846"/>
    <lineage>
        <taxon>Archaea</taxon>
        <taxon>Thermoproteota</taxon>
        <taxon>Thermoprotei</taxon>
        <taxon>Fervidicoccales</taxon>
        <taxon>Fervidicoccaceae</taxon>
        <taxon>Fervidicoccus</taxon>
    </lineage>
</organism>
<keyword evidence="5" id="KW-0239">DNA-directed DNA polymerase</keyword>
<evidence type="ECO:0000256" key="7">
    <source>
        <dbReference type="ARBA" id="ARBA00049244"/>
    </source>
</evidence>
<dbReference type="SMART" id="SM00486">
    <property type="entry name" value="POLBc"/>
    <property type="match status" value="1"/>
</dbReference>
<keyword evidence="6" id="KW-0238">DNA-binding</keyword>
<dbReference type="AlphaFoldDB" id="A0A7C2YTL8"/>
<evidence type="ECO:0000256" key="5">
    <source>
        <dbReference type="ARBA" id="ARBA00022932"/>
    </source>
</evidence>
<evidence type="ECO:0000256" key="6">
    <source>
        <dbReference type="ARBA" id="ARBA00023125"/>
    </source>
</evidence>
<gene>
    <name evidence="9" type="ORF">ENO36_03985</name>
</gene>
<dbReference type="InterPro" id="IPR006134">
    <property type="entry name" value="DNA-dir_DNA_pol_B_multi_dom"/>
</dbReference>
<protein>
    <recommendedName>
        <fullName evidence="2">DNA-directed DNA polymerase</fullName>
        <ecNumber evidence="2">2.7.7.7</ecNumber>
    </recommendedName>
</protein>
<comment type="catalytic activity">
    <reaction evidence="7">
        <text>DNA(n) + a 2'-deoxyribonucleoside 5'-triphosphate = DNA(n+1) + diphosphate</text>
        <dbReference type="Rhea" id="RHEA:22508"/>
        <dbReference type="Rhea" id="RHEA-COMP:17339"/>
        <dbReference type="Rhea" id="RHEA-COMP:17340"/>
        <dbReference type="ChEBI" id="CHEBI:33019"/>
        <dbReference type="ChEBI" id="CHEBI:61560"/>
        <dbReference type="ChEBI" id="CHEBI:173112"/>
        <dbReference type="EC" id="2.7.7.7"/>
    </reaction>
</comment>
<dbReference type="Gene3D" id="1.10.287.690">
    <property type="entry name" value="Helix hairpin bin"/>
    <property type="match status" value="1"/>
</dbReference>
<evidence type="ECO:0000256" key="4">
    <source>
        <dbReference type="ARBA" id="ARBA00022695"/>
    </source>
</evidence>
<proteinExistence type="inferred from homology"/>
<comment type="similarity">
    <text evidence="1">Belongs to the DNA polymerase type-B family.</text>
</comment>
<dbReference type="InterPro" id="IPR050240">
    <property type="entry name" value="DNA_pol_type-B"/>
</dbReference>
<keyword evidence="4" id="KW-0548">Nucleotidyltransferase</keyword>
<accession>A0A7C2YTL8</accession>
<dbReference type="Proteomes" id="UP000885664">
    <property type="component" value="Unassembled WGS sequence"/>
</dbReference>
<dbReference type="GO" id="GO:0006261">
    <property type="term" value="P:DNA-templated DNA replication"/>
    <property type="evidence" value="ECO:0007669"/>
    <property type="project" value="TreeGrafter"/>
</dbReference>
<comment type="caution">
    <text evidence="9">The sequence shown here is derived from an EMBL/GenBank/DDBJ whole genome shotgun (WGS) entry which is preliminary data.</text>
</comment>
<evidence type="ECO:0000259" key="8">
    <source>
        <dbReference type="Pfam" id="PF00136"/>
    </source>
</evidence>
<dbReference type="PANTHER" id="PTHR10322:SF23">
    <property type="entry name" value="DNA POLYMERASE DELTA CATALYTIC SUBUNIT"/>
    <property type="match status" value="1"/>
</dbReference>
<dbReference type="GO" id="GO:0000166">
    <property type="term" value="F:nucleotide binding"/>
    <property type="evidence" value="ECO:0007669"/>
    <property type="project" value="InterPro"/>
</dbReference>
<dbReference type="InterPro" id="IPR023211">
    <property type="entry name" value="DNA_pol_palm_dom_sf"/>
</dbReference>
<dbReference type="InterPro" id="IPR006172">
    <property type="entry name" value="DNA-dir_DNA_pol_B"/>
</dbReference>
<evidence type="ECO:0000256" key="2">
    <source>
        <dbReference type="ARBA" id="ARBA00012417"/>
    </source>
</evidence>
<dbReference type="EC" id="2.7.7.7" evidence="2"/>
<feature type="domain" description="DNA-directed DNA polymerase family B multifunctional" evidence="8">
    <location>
        <begin position="256"/>
        <end position="417"/>
    </location>
</feature>
<dbReference type="PANTHER" id="PTHR10322">
    <property type="entry name" value="DNA POLYMERASE CATALYTIC SUBUNIT"/>
    <property type="match status" value="1"/>
</dbReference>
<keyword evidence="3" id="KW-0808">Transferase</keyword>
<evidence type="ECO:0000256" key="3">
    <source>
        <dbReference type="ARBA" id="ARBA00022679"/>
    </source>
</evidence>
<dbReference type="Pfam" id="PF00136">
    <property type="entry name" value="DNA_pol_B"/>
    <property type="match status" value="1"/>
</dbReference>
<dbReference type="SUPFAM" id="SSF56672">
    <property type="entry name" value="DNA/RNA polymerases"/>
    <property type="match status" value="1"/>
</dbReference>
<sequence length="547" mass="62492">MSRNWTLKADFLNGKIKLLQIDSEGRLIEKEIKASYPFFLMPIDRTPEELEQILIQIPFVKGTYIESWLVPPWYNSEQKVVRAEVECAPCFLKIAKRFEGIIARRVNVQPSSKSLVLEKMRLPLFHWEGEDPWDIELDPPSIRVLHVKGKAGKILLISSYIIDEDGKSNEDSAKIEVGRAKAELPEELVKEHHIVTIEGTGFSCEGVRAPICLERKGNPVEDLVGLMELSRLSYTNLRETAERSIGHILTEIEALEAIKRKMMVPPFRHRSEKWRTMEEFLEADNGGLIGLPKPGIYENVVQLDFSSLYPSIIAKFNISPETVDRPFCSNESFPPGSLHGVCLDSEGLVSSVLRELVARRERLKAEGNWLNSRREKALKWIMVASFGYLGYRNSRFGSLAAYESVVSISREIMRRAIMTSVEMGYRVIHFIVDSLFLWKHGREIDETDIAELRKKIEMETKMRIKVEAIYSFLIFPMTATKNIGGAPNRYYGITKEGRIVIKGVKCPEIEGILIPRGKEKPIIELLISNKHPRKLCPQLSFVIRNLL</sequence>
<dbReference type="Gene3D" id="3.90.1600.10">
    <property type="entry name" value="Palm domain of DNA polymerase"/>
    <property type="match status" value="1"/>
</dbReference>
<dbReference type="GO" id="GO:0003887">
    <property type="term" value="F:DNA-directed DNA polymerase activity"/>
    <property type="evidence" value="ECO:0007669"/>
    <property type="project" value="UniProtKB-KW"/>
</dbReference>
<reference evidence="9" key="1">
    <citation type="journal article" date="2020" name="mSystems">
        <title>Genome- and Community-Level Interaction Insights into Carbon Utilization and Element Cycling Functions of Hydrothermarchaeota in Hydrothermal Sediment.</title>
        <authorList>
            <person name="Zhou Z."/>
            <person name="Liu Y."/>
            <person name="Xu W."/>
            <person name="Pan J."/>
            <person name="Luo Z.H."/>
            <person name="Li M."/>
        </authorList>
    </citation>
    <scope>NUCLEOTIDE SEQUENCE [LARGE SCALE GENOMIC DNA]</scope>
    <source>
        <strain evidence="9">SpSt-1259</strain>
    </source>
</reference>
<evidence type="ECO:0000256" key="1">
    <source>
        <dbReference type="ARBA" id="ARBA00005755"/>
    </source>
</evidence>
<dbReference type="InterPro" id="IPR043502">
    <property type="entry name" value="DNA/RNA_pol_sf"/>
</dbReference>
<dbReference type="GO" id="GO:0003677">
    <property type="term" value="F:DNA binding"/>
    <property type="evidence" value="ECO:0007669"/>
    <property type="project" value="UniProtKB-KW"/>
</dbReference>
<evidence type="ECO:0000313" key="9">
    <source>
        <dbReference type="EMBL" id="HEU97998.1"/>
    </source>
</evidence>
<dbReference type="EMBL" id="DSFE01000086">
    <property type="protein sequence ID" value="HEU97998.1"/>
    <property type="molecule type" value="Genomic_DNA"/>
</dbReference>